<sequence>MIHRQRERLRRATKVWERQRAVLMRLLLESMEEFSISSTELSEERRKRTAQSRGER</sequence>
<accession>A0ABT2PRP9</accession>
<name>A0ABT2PRP9_9BURK</name>
<protein>
    <submittedName>
        <fullName evidence="2">Uncharacterized protein</fullName>
    </submittedName>
</protein>
<keyword evidence="3" id="KW-1185">Reference proteome</keyword>
<reference evidence="2 3" key="1">
    <citation type="submission" date="2022-09" db="EMBL/GenBank/DDBJ databases">
        <title>Draft genome of isolate Be4.</title>
        <authorList>
            <person name="Sanchez-Castro I."/>
            <person name="Martinez-Rodriguez P."/>
            <person name="Descostes M."/>
            <person name="Merroun M."/>
        </authorList>
    </citation>
    <scope>NUCLEOTIDE SEQUENCE [LARGE SCALE GENOMIC DNA]</scope>
    <source>
        <strain evidence="2 3">Be4</strain>
    </source>
</reference>
<gene>
    <name evidence="2" type="ORF">N0K08_21180</name>
</gene>
<organism evidence="2 3">
    <name type="scientific">Acidovorax bellezanensis</name>
    <dbReference type="NCBI Taxonomy" id="2976702"/>
    <lineage>
        <taxon>Bacteria</taxon>
        <taxon>Pseudomonadati</taxon>
        <taxon>Pseudomonadota</taxon>
        <taxon>Betaproteobacteria</taxon>
        <taxon>Burkholderiales</taxon>
        <taxon>Comamonadaceae</taxon>
        <taxon>Acidovorax</taxon>
    </lineage>
</organism>
<dbReference type="RefSeq" id="WP_261502404.1">
    <property type="nucleotide sequence ID" value="NZ_JAODYH010000017.1"/>
</dbReference>
<evidence type="ECO:0000256" key="1">
    <source>
        <dbReference type="SAM" id="MobiDB-lite"/>
    </source>
</evidence>
<evidence type="ECO:0000313" key="2">
    <source>
        <dbReference type="EMBL" id="MCT9813150.1"/>
    </source>
</evidence>
<feature type="region of interest" description="Disordered" evidence="1">
    <location>
        <begin position="34"/>
        <end position="56"/>
    </location>
</feature>
<proteinExistence type="predicted"/>
<dbReference type="EMBL" id="JAODYH010000017">
    <property type="protein sequence ID" value="MCT9813150.1"/>
    <property type="molecule type" value="Genomic_DNA"/>
</dbReference>
<evidence type="ECO:0000313" key="3">
    <source>
        <dbReference type="Proteomes" id="UP001525968"/>
    </source>
</evidence>
<comment type="caution">
    <text evidence="2">The sequence shown here is derived from an EMBL/GenBank/DDBJ whole genome shotgun (WGS) entry which is preliminary data.</text>
</comment>
<dbReference type="Proteomes" id="UP001525968">
    <property type="component" value="Unassembled WGS sequence"/>
</dbReference>